<dbReference type="Proteomes" id="UP000469890">
    <property type="component" value="Unassembled WGS sequence"/>
</dbReference>
<comment type="subcellular location">
    <subcellularLocation>
        <location evidence="1">Peroxisome membrane</location>
        <topology evidence="1">Single-pass membrane protein</topology>
    </subcellularLocation>
</comment>
<evidence type="ECO:0000256" key="10">
    <source>
        <dbReference type="ARBA" id="ARBA00023140"/>
    </source>
</evidence>
<dbReference type="CDD" id="cd11771">
    <property type="entry name" value="SH3_Pex13p_fungal"/>
    <property type="match status" value="1"/>
</dbReference>
<protein>
    <recommendedName>
        <fullName evidence="12">Peroxisomal membrane protein PEX13</fullName>
    </recommendedName>
    <alternativeName>
        <fullName evidence="11">Peroxin-13</fullName>
    </alternativeName>
</protein>
<evidence type="ECO:0000256" key="11">
    <source>
        <dbReference type="ARBA" id="ARBA00029693"/>
    </source>
</evidence>
<evidence type="ECO:0000313" key="17">
    <source>
        <dbReference type="EMBL" id="KAF1798011.1"/>
    </source>
</evidence>
<name>A0A8H4BAL2_MUCCL</name>
<evidence type="ECO:0000256" key="1">
    <source>
        <dbReference type="ARBA" id="ARBA00004549"/>
    </source>
</evidence>
<evidence type="ECO:0000256" key="7">
    <source>
        <dbReference type="ARBA" id="ARBA00022989"/>
    </source>
</evidence>
<dbReference type="InterPro" id="IPR035463">
    <property type="entry name" value="Pex13"/>
</dbReference>
<evidence type="ECO:0000256" key="4">
    <source>
        <dbReference type="ARBA" id="ARBA00022448"/>
    </source>
</evidence>
<dbReference type="Gene3D" id="2.30.30.40">
    <property type="entry name" value="SH3 Domains"/>
    <property type="match status" value="1"/>
</dbReference>
<evidence type="ECO:0000256" key="6">
    <source>
        <dbReference type="ARBA" id="ARBA00022927"/>
    </source>
</evidence>
<evidence type="ECO:0000259" key="16">
    <source>
        <dbReference type="PROSITE" id="PS50002"/>
    </source>
</evidence>
<feature type="region of interest" description="Disordered" evidence="15">
    <location>
        <begin position="413"/>
        <end position="435"/>
    </location>
</feature>
<comment type="caution">
    <text evidence="17">The sequence shown here is derived from an EMBL/GenBank/DDBJ whole genome shotgun (WGS) entry which is preliminary data.</text>
</comment>
<dbReference type="AlphaFoldDB" id="A0A8H4BAL2"/>
<organism evidence="17 18">
    <name type="scientific">Mucor circinelloides f. lusitanicus</name>
    <name type="common">Mucor racemosus var. lusitanicus</name>
    <dbReference type="NCBI Taxonomy" id="29924"/>
    <lineage>
        <taxon>Eukaryota</taxon>
        <taxon>Fungi</taxon>
        <taxon>Fungi incertae sedis</taxon>
        <taxon>Mucoromycota</taxon>
        <taxon>Mucoromycotina</taxon>
        <taxon>Mucoromycetes</taxon>
        <taxon>Mucorales</taxon>
        <taxon>Mucorineae</taxon>
        <taxon>Mucoraceae</taxon>
        <taxon>Mucor</taxon>
    </lineage>
</organism>
<evidence type="ECO:0000256" key="3">
    <source>
        <dbReference type="ARBA" id="ARBA00022443"/>
    </source>
</evidence>
<keyword evidence="8" id="KW-0811">Translocation</keyword>
<keyword evidence="4" id="KW-0813">Transport</keyword>
<evidence type="ECO:0000256" key="9">
    <source>
        <dbReference type="ARBA" id="ARBA00023136"/>
    </source>
</evidence>
<dbReference type="GO" id="GO:1990429">
    <property type="term" value="C:peroxisomal importomer complex"/>
    <property type="evidence" value="ECO:0007669"/>
    <property type="project" value="TreeGrafter"/>
</dbReference>
<keyword evidence="6" id="KW-0653">Protein transport</keyword>
<comment type="subunit">
    <text evidence="13">Interacts (via SH3 domain) with PEX14 (via SH3-binding motif); forming the PEX13-PEX14 docking complex.</text>
</comment>
<dbReference type="InterPro" id="IPR001452">
    <property type="entry name" value="SH3_domain"/>
</dbReference>
<proteinExistence type="inferred from homology"/>
<sequence length="435" mass="45264">MPSPPKPWEVNNSNGTAVVTSPTAAASLATSNAPDVPARSSALTDASITTPARPASYGTTGYGSTAYGSTGYGSTGYGSMGGYGSTGYGGYGSTGYGMNSYNRYGSSYGGYGSSYGGYGSSYGGYGGYGGGYGMNRYGGGGFGRMGGPGGPDEMGLTQRMEMGTRPAFEVVENIVGSFGGFAQMLESTFMATHSSFMAMVGVAEQLGFLKNYLGQVFSILALYRFVRKIMDKVTGRTPVGKPLEMNVMEFQNFENKVAAAASGPKMSRKPLIIFLLMVVGLPYMMHKLIKLISATQQKQMALQGVAPGAAGPGSAAAIDPSKLEFARAMYDFTSESQMELNLKKGDIVAIISKLDPTTNATSQWWRGRLRDGTMGMFPANYVEIIQKGGPAANNDAVNDANAALNEKVPATPAITAASPAPETAAATTTPATKLV</sequence>
<reference evidence="17 18" key="1">
    <citation type="submission" date="2019-09" db="EMBL/GenBank/DDBJ databases">
        <authorList>
            <consortium name="DOE Joint Genome Institute"/>
            <person name="Mondo S.J."/>
            <person name="Navarro-Mendoza M.I."/>
            <person name="Perez-Arques C."/>
            <person name="Panchal S."/>
            <person name="Nicolas F.E."/>
            <person name="Ganguly P."/>
            <person name="Pangilinan J."/>
            <person name="Grigoriev I."/>
            <person name="Heitman J."/>
            <person name="Sanya K."/>
            <person name="Garre V."/>
        </authorList>
    </citation>
    <scope>NUCLEOTIDE SEQUENCE [LARGE SCALE GENOMIC DNA]</scope>
    <source>
        <strain evidence="17 18">MU402</strain>
    </source>
</reference>
<evidence type="ECO:0000256" key="5">
    <source>
        <dbReference type="ARBA" id="ARBA00022692"/>
    </source>
</evidence>
<evidence type="ECO:0000256" key="15">
    <source>
        <dbReference type="SAM" id="MobiDB-lite"/>
    </source>
</evidence>
<dbReference type="EMBL" id="JAAECE010000008">
    <property type="protein sequence ID" value="KAF1798011.1"/>
    <property type="molecule type" value="Genomic_DNA"/>
</dbReference>
<dbReference type="SMART" id="SM00326">
    <property type="entry name" value="SH3"/>
    <property type="match status" value="1"/>
</dbReference>
<feature type="domain" description="SH3" evidence="16">
    <location>
        <begin position="321"/>
        <end position="387"/>
    </location>
</feature>
<accession>A0A8H4BAL2</accession>
<keyword evidence="9" id="KW-0472">Membrane</keyword>
<gene>
    <name evidence="17" type="ORF">FB192DRAFT_1461833</name>
</gene>
<dbReference type="PANTHER" id="PTHR19332:SF1">
    <property type="entry name" value="PEROXISOMAL MEMBRANE PROTEIN PEX13"/>
    <property type="match status" value="1"/>
</dbReference>
<dbReference type="GO" id="GO:0005778">
    <property type="term" value="C:peroxisomal membrane"/>
    <property type="evidence" value="ECO:0007669"/>
    <property type="project" value="UniProtKB-SubCell"/>
</dbReference>
<dbReference type="InterPro" id="IPR007223">
    <property type="entry name" value="Peroxin-13_N"/>
</dbReference>
<dbReference type="PROSITE" id="PS50002">
    <property type="entry name" value="SH3"/>
    <property type="match status" value="1"/>
</dbReference>
<evidence type="ECO:0000256" key="12">
    <source>
        <dbReference type="ARBA" id="ARBA00034535"/>
    </source>
</evidence>
<evidence type="ECO:0000256" key="14">
    <source>
        <dbReference type="PROSITE-ProRule" id="PRU00192"/>
    </source>
</evidence>
<dbReference type="PRINTS" id="PR00452">
    <property type="entry name" value="SH3DOMAIN"/>
</dbReference>
<dbReference type="SUPFAM" id="SSF50044">
    <property type="entry name" value="SH3-domain"/>
    <property type="match status" value="1"/>
</dbReference>
<keyword evidence="5" id="KW-0812">Transmembrane</keyword>
<dbReference type="Pfam" id="PF04088">
    <property type="entry name" value="Peroxin-13_N"/>
    <property type="match status" value="1"/>
</dbReference>
<evidence type="ECO:0000256" key="2">
    <source>
        <dbReference type="ARBA" id="ARBA00006033"/>
    </source>
</evidence>
<dbReference type="GO" id="GO:0016560">
    <property type="term" value="P:protein import into peroxisome matrix, docking"/>
    <property type="evidence" value="ECO:0007669"/>
    <property type="project" value="InterPro"/>
</dbReference>
<evidence type="ECO:0000313" key="18">
    <source>
        <dbReference type="Proteomes" id="UP000469890"/>
    </source>
</evidence>
<dbReference type="InterPro" id="IPR036028">
    <property type="entry name" value="SH3-like_dom_sf"/>
</dbReference>
<dbReference type="PANTHER" id="PTHR19332">
    <property type="entry name" value="PEROXISOMAL MEMBRANE PROTEIN PEX13"/>
    <property type="match status" value="1"/>
</dbReference>
<comment type="similarity">
    <text evidence="2">Belongs to the peroxin-13 family.</text>
</comment>
<dbReference type="FunFam" id="2.30.30.40:FF:000128">
    <property type="entry name" value="Peroxisomal membrane protein (Pex13)"/>
    <property type="match status" value="1"/>
</dbReference>
<keyword evidence="3 14" id="KW-0728">SH3 domain</keyword>
<keyword evidence="10" id="KW-0576">Peroxisome</keyword>
<evidence type="ECO:0000256" key="13">
    <source>
        <dbReference type="ARBA" id="ARBA00065871"/>
    </source>
</evidence>
<keyword evidence="7" id="KW-1133">Transmembrane helix</keyword>
<evidence type="ECO:0000256" key="8">
    <source>
        <dbReference type="ARBA" id="ARBA00023010"/>
    </source>
</evidence>
<dbReference type="Pfam" id="PF00018">
    <property type="entry name" value="SH3_1"/>
    <property type="match status" value="1"/>
</dbReference>